<evidence type="ECO:0000256" key="1">
    <source>
        <dbReference type="SAM" id="MobiDB-lite"/>
    </source>
</evidence>
<dbReference type="AlphaFoldDB" id="G0TZK5"/>
<gene>
    <name evidence="2" type="ORF">TVY486_0806400</name>
</gene>
<protein>
    <submittedName>
        <fullName evidence="2">Uncharacterized protein</fullName>
    </submittedName>
</protein>
<proteinExistence type="predicted"/>
<feature type="region of interest" description="Disordered" evidence="1">
    <location>
        <begin position="125"/>
        <end position="147"/>
    </location>
</feature>
<accession>G0TZK5</accession>
<organism evidence="2">
    <name type="scientific">Trypanosoma vivax (strain Y486)</name>
    <dbReference type="NCBI Taxonomy" id="1055687"/>
    <lineage>
        <taxon>Eukaryota</taxon>
        <taxon>Discoba</taxon>
        <taxon>Euglenozoa</taxon>
        <taxon>Kinetoplastea</taxon>
        <taxon>Metakinetoplastina</taxon>
        <taxon>Trypanosomatida</taxon>
        <taxon>Trypanosomatidae</taxon>
        <taxon>Trypanosoma</taxon>
        <taxon>Duttonella</taxon>
    </lineage>
</organism>
<dbReference type="EMBL" id="HE573024">
    <property type="protein sequence ID" value="CCC50033.1"/>
    <property type="molecule type" value="Genomic_DNA"/>
</dbReference>
<reference evidence="2" key="1">
    <citation type="journal article" date="2012" name="Proc. Natl. Acad. Sci. U.S.A.">
        <title>Antigenic diversity is generated by distinct evolutionary mechanisms in African trypanosome species.</title>
        <authorList>
            <person name="Jackson A.P."/>
            <person name="Berry A."/>
            <person name="Aslett M."/>
            <person name="Allison H.C."/>
            <person name="Burton P."/>
            <person name="Vavrova-Anderson J."/>
            <person name="Brown R."/>
            <person name="Browne H."/>
            <person name="Corton N."/>
            <person name="Hauser H."/>
            <person name="Gamble J."/>
            <person name="Gilderthorp R."/>
            <person name="Marcello L."/>
            <person name="McQuillan J."/>
            <person name="Otto T.D."/>
            <person name="Quail M.A."/>
            <person name="Sanders M.J."/>
            <person name="van Tonder A."/>
            <person name="Ginger M.L."/>
            <person name="Field M.C."/>
            <person name="Barry J.D."/>
            <person name="Hertz-Fowler C."/>
            <person name="Berriman M."/>
        </authorList>
    </citation>
    <scope>NUCLEOTIDE SEQUENCE</scope>
    <source>
        <strain evidence="2">Y486</strain>
    </source>
</reference>
<sequence>MEQQVVKLCRNTRVGIAAQCIVCRRAICKETLCVHWRTHFIIAVTCTLIGGKKGTRWAKTLKAIDVSAHDIVRQMGKSHDPQRGLVDASWAPWHPSIRAKSSFTSLTERYKSRALSVSVSRPLPVQPKLQKERTHSPPQCGLAMQGN</sequence>
<name>G0TZK5_TRYVY</name>
<evidence type="ECO:0000313" key="2">
    <source>
        <dbReference type="EMBL" id="CCC50033.1"/>
    </source>
</evidence>